<dbReference type="InParanoid" id="M1DWZ8"/>
<organism evidence="2 3">
    <name type="scientific">Solanum tuberosum</name>
    <name type="common">Potato</name>
    <dbReference type="NCBI Taxonomy" id="4113"/>
    <lineage>
        <taxon>Eukaryota</taxon>
        <taxon>Viridiplantae</taxon>
        <taxon>Streptophyta</taxon>
        <taxon>Embryophyta</taxon>
        <taxon>Tracheophyta</taxon>
        <taxon>Spermatophyta</taxon>
        <taxon>Magnoliopsida</taxon>
        <taxon>eudicotyledons</taxon>
        <taxon>Gunneridae</taxon>
        <taxon>Pentapetalae</taxon>
        <taxon>asterids</taxon>
        <taxon>lamiids</taxon>
        <taxon>Solanales</taxon>
        <taxon>Solanaceae</taxon>
        <taxon>Solanoideae</taxon>
        <taxon>Solaneae</taxon>
        <taxon>Solanum</taxon>
    </lineage>
</organism>
<evidence type="ECO:0000313" key="2">
    <source>
        <dbReference type="EnsemblPlants" id="PGSC0003DMT400095750"/>
    </source>
</evidence>
<proteinExistence type="predicted"/>
<name>M1DWZ8_SOLTU</name>
<evidence type="ECO:0000313" key="3">
    <source>
        <dbReference type="Proteomes" id="UP000011115"/>
    </source>
</evidence>
<dbReference type="Proteomes" id="UP000011115">
    <property type="component" value="Unassembled WGS sequence"/>
</dbReference>
<reference evidence="3" key="1">
    <citation type="journal article" date="2011" name="Nature">
        <title>Genome sequence and analysis of the tuber crop potato.</title>
        <authorList>
            <consortium name="The Potato Genome Sequencing Consortium"/>
        </authorList>
    </citation>
    <scope>NUCLEOTIDE SEQUENCE [LARGE SCALE GENOMIC DNA]</scope>
    <source>
        <strain evidence="3">cv. DM1-3 516 R44</strain>
    </source>
</reference>
<dbReference type="HOGENOM" id="CLU_2350745_0_0_1"/>
<dbReference type="Gramene" id="PGSC0003DMT400095750">
    <property type="protein sequence ID" value="PGSC0003DMT400095750"/>
    <property type="gene ID" value="PGSC0003DMG400045321"/>
</dbReference>
<evidence type="ECO:0000256" key="1">
    <source>
        <dbReference type="SAM" id="MobiDB-lite"/>
    </source>
</evidence>
<accession>M1DWZ8</accession>
<dbReference type="EnsemblPlants" id="PGSC0003DMT400095750">
    <property type="protein sequence ID" value="PGSC0003DMT400095750"/>
    <property type="gene ID" value="PGSC0003DMG400045321"/>
</dbReference>
<keyword evidence="3" id="KW-1185">Reference proteome</keyword>
<feature type="region of interest" description="Disordered" evidence="1">
    <location>
        <begin position="52"/>
        <end position="97"/>
    </location>
</feature>
<feature type="compositionally biased region" description="Basic and acidic residues" evidence="1">
    <location>
        <begin position="75"/>
        <end position="97"/>
    </location>
</feature>
<protein>
    <submittedName>
        <fullName evidence="2">Uncharacterized protein</fullName>
    </submittedName>
</protein>
<reference evidence="2" key="2">
    <citation type="submission" date="2015-06" db="UniProtKB">
        <authorList>
            <consortium name="EnsemblPlants"/>
        </authorList>
    </citation>
    <scope>IDENTIFICATION</scope>
    <source>
        <strain evidence="2">DM1-3 516 R44</strain>
    </source>
</reference>
<dbReference type="PaxDb" id="4113-PGSC0003DMT400095750"/>
<sequence>MIKRMTSFFRAKVVNWPKFAKPGEVRVSRDMVRTNIDMPPRKRARGIMINEGSLNLSKKGRQEPPLGGKGKGKKPIHERVTVDPRADLSEPEDEHPL</sequence>
<dbReference type="AlphaFoldDB" id="M1DWZ8"/>